<dbReference type="Proteomes" id="UP001148786">
    <property type="component" value="Unassembled WGS sequence"/>
</dbReference>
<accession>A0A9W8K0V5</accession>
<dbReference type="GO" id="GO:0005737">
    <property type="term" value="C:cytoplasm"/>
    <property type="evidence" value="ECO:0007669"/>
    <property type="project" value="UniProtKB-SubCell"/>
</dbReference>
<name>A0A9W8K0V5_9AGAR</name>
<dbReference type="Pfam" id="PF07989">
    <property type="entry name" value="Cnn_1N"/>
    <property type="match status" value="1"/>
</dbReference>
<feature type="region of interest" description="Disordered" evidence="5">
    <location>
        <begin position="292"/>
        <end position="313"/>
    </location>
</feature>
<evidence type="ECO:0000259" key="6">
    <source>
        <dbReference type="Pfam" id="PF07989"/>
    </source>
</evidence>
<dbReference type="SUPFAM" id="SSF57997">
    <property type="entry name" value="Tropomyosin"/>
    <property type="match status" value="1"/>
</dbReference>
<reference evidence="7" key="1">
    <citation type="submission" date="2022-07" db="EMBL/GenBank/DDBJ databases">
        <title>Genome Sequence of Agrocybe chaxingu.</title>
        <authorList>
            <person name="Buettner E."/>
        </authorList>
    </citation>
    <scope>NUCLEOTIDE SEQUENCE</scope>
    <source>
        <strain evidence="7">MP-N11</strain>
    </source>
</reference>
<evidence type="ECO:0000256" key="3">
    <source>
        <dbReference type="ARBA" id="ARBA00023054"/>
    </source>
</evidence>
<comment type="subcellular location">
    <subcellularLocation>
        <location evidence="1">Cytoplasm</location>
    </subcellularLocation>
</comment>
<protein>
    <recommendedName>
        <fullName evidence="6">Centrosomin N-terminal motif 1 domain-containing protein</fullName>
    </recommendedName>
</protein>
<evidence type="ECO:0000256" key="1">
    <source>
        <dbReference type="ARBA" id="ARBA00004496"/>
    </source>
</evidence>
<proteinExistence type="predicted"/>
<dbReference type="OrthoDB" id="10255000at2759"/>
<dbReference type="AlphaFoldDB" id="A0A9W8K0V5"/>
<feature type="region of interest" description="Disordered" evidence="5">
    <location>
        <begin position="87"/>
        <end position="136"/>
    </location>
</feature>
<feature type="region of interest" description="Disordered" evidence="5">
    <location>
        <begin position="23"/>
        <end position="75"/>
    </location>
</feature>
<dbReference type="InterPro" id="IPR012943">
    <property type="entry name" value="Cnn_1N"/>
</dbReference>
<keyword evidence="2" id="KW-0963">Cytoplasm</keyword>
<sequence>MSAALTTHPDLSNGTHHEFSLGSLASFSTTPGRPALRVPSTSSRTTAQSSAPISTPSPPIITAFSRRKGDDAATSLSSRLNMLNHHDEERYEVEGDVLDTPGAEKKKWTDAPETPEASTRSSKKSKGAVSGGKGVTLTLRDQEKHIDNLKKENFNIKLRVHFLEERLAQLAPDQIDAALKQNINLKIEVQQRGMEIKKLKKLVLSLEHELERLQRSGAGSSSNRNRERELEEKLEEREHELRELRRRKSGGADDALLRETEQRNAELEEDLENARGLLEENMDEIERLRDIVERKGDQSANESMNGEGRRERLKRRVEELQQENDDLRVQLDDHAHLIAQREEEKEDLLDDIEGLRLEVEDLQRRREAESIERSESRVAILEAREEREAVEDDLNAMRDKLAALMIDLQQKEDEIEMKNNEIDDLVAEHKRIVEVVEEEWRGEVEEARGQVEELKDVLAEREAESKDLRVNISELEANTNDLHVKFEAALAHLETESDQKDAEIESLQASLDKLGEQIYQLEDENDRLKEEHDRMRDEEQAERERLEALAAALKEKIAGLKEQLQDTTDMYEACRQEIDAHVNRQEELARHVEDLVEEAQRERAARERTEADLDAAENEHDAAIRRERRNLEAKESALQSALNDLARTQSLLSQREADLQAVQAALQTLEAENKRAGETHTTARFSLQLEADRLKRDLERLEDELARARKELDDKESKTRDRDGALDKLHAENRDLATQLAAQTQARLNLSEKLDSMMASLKTAESESAGLKSKVAELEQRLSKDQRSLLNAESQYRDQLTERNTLLLTIYQYLDKILGVDKTPKKAGQAETKPFTNFGVFHDNLITRLKALSQIQMDFDKRCKEVEVKFAEKLNDMRKQLDNRWKQIDKFEASLKTYADTKSAWKRKLSQKEGELEAIKATNAEMAAQLASSKRPGGGDAMEIRSLTTRAANAERRLNNAQNQLLSTEEKLAALSQKNSSADSKWEARVKEYEARLKAAEERVKRERQGSKERVVELENNLKSLQRQLDLAQKRNHQLNEVIETNKVAGTNSPAR</sequence>
<feature type="region of interest" description="Disordered" evidence="5">
    <location>
        <begin position="214"/>
        <end position="234"/>
    </location>
</feature>
<keyword evidence="3 4" id="KW-0175">Coiled coil</keyword>
<comment type="caution">
    <text evidence="7">The sequence shown here is derived from an EMBL/GenBank/DDBJ whole genome shotgun (WGS) entry which is preliminary data.</text>
</comment>
<evidence type="ECO:0000256" key="4">
    <source>
        <dbReference type="SAM" id="Coils"/>
    </source>
</evidence>
<evidence type="ECO:0000313" key="7">
    <source>
        <dbReference type="EMBL" id="KAJ3509684.1"/>
    </source>
</evidence>
<dbReference type="PANTHER" id="PTHR32083:SF48">
    <property type="entry name" value="TRANS-GOLGI NETWORK-LOCALIZED SYP41-INTERACTING PROTEIN 1"/>
    <property type="match status" value="1"/>
</dbReference>
<feature type="compositionally biased region" description="Basic and acidic residues" evidence="5">
    <location>
        <begin position="224"/>
        <end position="234"/>
    </location>
</feature>
<dbReference type="GO" id="GO:0005815">
    <property type="term" value="C:microtubule organizing center"/>
    <property type="evidence" value="ECO:0007669"/>
    <property type="project" value="InterPro"/>
</dbReference>
<evidence type="ECO:0000256" key="5">
    <source>
        <dbReference type="SAM" id="MobiDB-lite"/>
    </source>
</evidence>
<feature type="coiled-coil region" evidence="4">
    <location>
        <begin position="902"/>
        <end position="1042"/>
    </location>
</feature>
<dbReference type="EMBL" id="JANKHO010000458">
    <property type="protein sequence ID" value="KAJ3509684.1"/>
    <property type="molecule type" value="Genomic_DNA"/>
</dbReference>
<keyword evidence="8" id="KW-1185">Reference proteome</keyword>
<feature type="compositionally biased region" description="Low complexity" evidence="5">
    <location>
        <begin position="40"/>
        <end position="54"/>
    </location>
</feature>
<organism evidence="7 8">
    <name type="scientific">Agrocybe chaxingu</name>
    <dbReference type="NCBI Taxonomy" id="84603"/>
    <lineage>
        <taxon>Eukaryota</taxon>
        <taxon>Fungi</taxon>
        <taxon>Dikarya</taxon>
        <taxon>Basidiomycota</taxon>
        <taxon>Agaricomycotina</taxon>
        <taxon>Agaricomycetes</taxon>
        <taxon>Agaricomycetidae</taxon>
        <taxon>Agaricales</taxon>
        <taxon>Agaricineae</taxon>
        <taxon>Strophariaceae</taxon>
        <taxon>Agrocybe</taxon>
    </lineage>
</organism>
<feature type="domain" description="Centrosomin N-terminal motif 1" evidence="6">
    <location>
        <begin position="138"/>
        <end position="211"/>
    </location>
</feature>
<evidence type="ECO:0000256" key="2">
    <source>
        <dbReference type="ARBA" id="ARBA00022490"/>
    </source>
</evidence>
<dbReference type="Gene3D" id="1.10.287.1490">
    <property type="match status" value="3"/>
</dbReference>
<evidence type="ECO:0000313" key="8">
    <source>
        <dbReference type="Proteomes" id="UP001148786"/>
    </source>
</evidence>
<dbReference type="PANTHER" id="PTHR32083">
    <property type="entry name" value="CILIA AND FLAGELLA-ASSOCIATED PROTEIN 58-RELATED"/>
    <property type="match status" value="1"/>
</dbReference>
<feature type="coiled-coil region" evidence="4">
    <location>
        <begin position="139"/>
        <end position="166"/>
    </location>
</feature>
<gene>
    <name evidence="7" type="ORF">NLJ89_g5089</name>
</gene>